<dbReference type="KEGG" id="sbk:SHEWBE_1721"/>
<dbReference type="Gene3D" id="1.20.140.10">
    <property type="entry name" value="Butyryl-CoA Dehydrogenase, subunit A, domain 3"/>
    <property type="match status" value="1"/>
</dbReference>
<dbReference type="InterPro" id="IPR009075">
    <property type="entry name" value="AcylCo_DH/oxidase_C"/>
</dbReference>
<dbReference type="Gene3D" id="1.10.540.10">
    <property type="entry name" value="Acyl-CoA dehydrogenase/oxidase, N-terminal domain"/>
    <property type="match status" value="1"/>
</dbReference>
<dbReference type="InterPro" id="IPR009100">
    <property type="entry name" value="AcylCoA_DH/oxidase_NM_dom_sf"/>
</dbReference>
<comment type="similarity">
    <text evidence="2">Belongs to the acyl-CoA dehydrogenase family.</text>
</comment>
<dbReference type="SUPFAM" id="SSF56645">
    <property type="entry name" value="Acyl-CoA dehydrogenase NM domain-like"/>
    <property type="match status" value="1"/>
</dbReference>
<evidence type="ECO:0000256" key="4">
    <source>
        <dbReference type="ARBA" id="ARBA00022827"/>
    </source>
</evidence>
<keyword evidence="3" id="KW-0285">Flavoprotein</keyword>
<dbReference type="SUPFAM" id="SSF47203">
    <property type="entry name" value="Acyl-CoA dehydrogenase C-terminal domain-like"/>
    <property type="match status" value="1"/>
</dbReference>
<name>A0A330M7E5_9GAMM</name>
<dbReference type="Gene3D" id="2.40.110.10">
    <property type="entry name" value="Butyryl-CoA Dehydrogenase, subunit A, domain 2"/>
    <property type="match status" value="1"/>
</dbReference>
<dbReference type="InterPro" id="IPR046373">
    <property type="entry name" value="Acyl-CoA_Oxase/DH_mid-dom_sf"/>
</dbReference>
<keyword evidence="4" id="KW-0274">FAD</keyword>
<dbReference type="Proteomes" id="UP000250123">
    <property type="component" value="Chromosome SHEWBE"/>
</dbReference>
<evidence type="ECO:0000259" key="6">
    <source>
        <dbReference type="Pfam" id="PF00441"/>
    </source>
</evidence>
<dbReference type="OrthoDB" id="5427839at2"/>
<dbReference type="InterPro" id="IPR037069">
    <property type="entry name" value="AcylCoA_DH/ox_N_sf"/>
</dbReference>
<feature type="compositionally biased region" description="Polar residues" evidence="5">
    <location>
        <begin position="1"/>
        <end position="10"/>
    </location>
</feature>
<dbReference type="RefSeq" id="WP_112352134.1">
    <property type="nucleotide sequence ID" value="NZ_LS483452.1"/>
</dbReference>
<evidence type="ECO:0000256" key="5">
    <source>
        <dbReference type="SAM" id="MobiDB-lite"/>
    </source>
</evidence>
<evidence type="ECO:0000256" key="2">
    <source>
        <dbReference type="ARBA" id="ARBA00009347"/>
    </source>
</evidence>
<evidence type="ECO:0000256" key="3">
    <source>
        <dbReference type="ARBA" id="ARBA00022630"/>
    </source>
</evidence>
<sequence length="601" mass="69471">MKHTVQSNTPPLAEATVDNSRTECTPTSSAADPLRSGAILNPKTEKYSHLDDRSRVLLIKTIQFFEQRGKARLKADDHQRTWYADFLEFEKKEQLFATFLTPAAYGDEHCRWDTLRICALNEVLGFYGLAHWYTWQVSILGLGPIWISDNEVVKHRAAKLLKEGGIFAFGLSEKEHGADIYSTDMCLTRQEDGSYLACGNKYYIGNGNKAAMVSTFGRLTDTAEYVFFVVDSQHKNYQLVQNVVNSQNYVAEYRLDNYPIRQEDILATGRDAWDMALNTVNMGKFNLGWASIGICSHAYHEAINHASHRRLFDHFVTDFVHIKHLFIEAYARLSAMKLFARRGVDYMRCASRDDRRYLLFTPMVKMKVTTQGEEVIDRLWDVMAAKGFEKNMYFEMAVRDIRALPKLEGTVHVNMALILKFMANYFFKPAVYPDIPTMDEPINDDFLFNQGATRGLGKTRFHDYRRIYNRVSLANVKIFRKQIRLLKMLLLVGKPSVAQAKDFDFLLILGELFTLVVYGQLILEQARLEGSEDDLIEQIFDFMIRDFSKFALQLSQKASSSLIQQLICKRMIRRPVVDSARHTRVWDNYAYRLKDQYEMNP</sequence>
<organism evidence="7 8">
    <name type="scientific">Shewanella benthica</name>
    <dbReference type="NCBI Taxonomy" id="43661"/>
    <lineage>
        <taxon>Bacteria</taxon>
        <taxon>Pseudomonadati</taxon>
        <taxon>Pseudomonadota</taxon>
        <taxon>Gammaproteobacteria</taxon>
        <taxon>Alteromonadales</taxon>
        <taxon>Shewanellaceae</taxon>
        <taxon>Shewanella</taxon>
    </lineage>
</organism>
<dbReference type="EMBL" id="LS483452">
    <property type="protein sequence ID" value="SQH75687.1"/>
    <property type="molecule type" value="Genomic_DNA"/>
</dbReference>
<dbReference type="PANTHER" id="PTHR43884:SF19">
    <property type="entry name" value="ACYL-COA DEHYDROGENASE FADE4-RELATED"/>
    <property type="match status" value="1"/>
</dbReference>
<dbReference type="InterPro" id="IPR036250">
    <property type="entry name" value="AcylCo_DH-like_C"/>
</dbReference>
<comment type="cofactor">
    <cofactor evidence="1">
        <name>FAD</name>
        <dbReference type="ChEBI" id="CHEBI:57692"/>
    </cofactor>
</comment>
<evidence type="ECO:0000313" key="7">
    <source>
        <dbReference type="EMBL" id="SQH75687.1"/>
    </source>
</evidence>
<reference evidence="8" key="1">
    <citation type="submission" date="2018-06" db="EMBL/GenBank/DDBJ databases">
        <authorList>
            <person name="Cea G.-C."/>
            <person name="William W."/>
        </authorList>
    </citation>
    <scope>NUCLEOTIDE SEQUENCE [LARGE SCALE GENOMIC DNA]</scope>
    <source>
        <strain evidence="8">DB21MT-2</strain>
    </source>
</reference>
<dbReference type="AlphaFoldDB" id="A0A330M7E5"/>
<dbReference type="GO" id="GO:0005886">
    <property type="term" value="C:plasma membrane"/>
    <property type="evidence" value="ECO:0007669"/>
    <property type="project" value="TreeGrafter"/>
</dbReference>
<evidence type="ECO:0000313" key="8">
    <source>
        <dbReference type="Proteomes" id="UP000250123"/>
    </source>
</evidence>
<dbReference type="PANTHER" id="PTHR43884">
    <property type="entry name" value="ACYL-COA DEHYDROGENASE"/>
    <property type="match status" value="1"/>
</dbReference>
<feature type="compositionally biased region" description="Polar residues" evidence="5">
    <location>
        <begin position="17"/>
        <end position="30"/>
    </location>
</feature>
<feature type="region of interest" description="Disordered" evidence="5">
    <location>
        <begin position="1"/>
        <end position="36"/>
    </location>
</feature>
<dbReference type="CDD" id="cd00567">
    <property type="entry name" value="ACAD"/>
    <property type="match status" value="1"/>
</dbReference>
<dbReference type="Pfam" id="PF00441">
    <property type="entry name" value="Acyl-CoA_dh_1"/>
    <property type="match status" value="1"/>
</dbReference>
<protein>
    <submittedName>
        <fullName evidence="7">Putative Acyl-CoA dehydrogenase-like protein</fullName>
    </submittedName>
</protein>
<evidence type="ECO:0000256" key="1">
    <source>
        <dbReference type="ARBA" id="ARBA00001974"/>
    </source>
</evidence>
<dbReference type="GO" id="GO:0003995">
    <property type="term" value="F:acyl-CoA dehydrogenase activity"/>
    <property type="evidence" value="ECO:0007669"/>
    <property type="project" value="TreeGrafter"/>
</dbReference>
<gene>
    <name evidence="7" type="ORF">SHEWBE_1721</name>
</gene>
<feature type="domain" description="Acyl-CoA dehydrogenase/oxidase C-terminal" evidence="6">
    <location>
        <begin position="273"/>
        <end position="421"/>
    </location>
</feature>
<dbReference type="GO" id="GO:0050660">
    <property type="term" value="F:flavin adenine dinucleotide binding"/>
    <property type="evidence" value="ECO:0007669"/>
    <property type="project" value="InterPro"/>
</dbReference>
<proteinExistence type="inferred from homology"/>
<accession>A0A330M7E5</accession>